<accession>A0A3M0S2X9</accession>
<evidence type="ECO:0000256" key="8">
    <source>
        <dbReference type="ARBA" id="ARBA00023235"/>
    </source>
</evidence>
<organism evidence="15 16">
    <name type="scientific">Clostridium autoethanogenum</name>
    <dbReference type="NCBI Taxonomy" id="84023"/>
    <lineage>
        <taxon>Bacteria</taxon>
        <taxon>Bacillati</taxon>
        <taxon>Bacillota</taxon>
        <taxon>Clostridia</taxon>
        <taxon>Eubacteriales</taxon>
        <taxon>Clostridiaceae</taxon>
        <taxon>Clostridium</taxon>
    </lineage>
</organism>
<evidence type="ECO:0000256" key="1">
    <source>
        <dbReference type="ARBA" id="ARBA00001726"/>
    </source>
</evidence>
<gene>
    <name evidence="15" type="ORF">D9O40_20455</name>
</gene>
<dbReference type="NCBIfam" id="NF009003">
    <property type="entry name" value="PRK12348.1"/>
    <property type="match status" value="1"/>
</dbReference>
<evidence type="ECO:0000313" key="15">
    <source>
        <dbReference type="EMBL" id="RMC92301.1"/>
    </source>
</evidence>
<comment type="similarity">
    <text evidence="3">Belongs to the aldolase class II family. AraD/FucA subfamily.</text>
</comment>
<evidence type="ECO:0000313" key="16">
    <source>
        <dbReference type="Proteomes" id="UP000277999"/>
    </source>
</evidence>
<protein>
    <recommendedName>
        <fullName evidence="13">L-ribulose-5-phosphate 4-epimerase</fullName>
        <ecNumber evidence="4">5.1.3.4</ecNumber>
    </recommendedName>
    <alternativeName>
        <fullName evidence="10">Phosphoribulose isomerase</fullName>
    </alternativeName>
</protein>
<dbReference type="GO" id="GO:0046872">
    <property type="term" value="F:metal ion binding"/>
    <property type="evidence" value="ECO:0007669"/>
    <property type="project" value="UniProtKB-KW"/>
</dbReference>
<dbReference type="GO" id="GO:0008742">
    <property type="term" value="F:L-ribulose-phosphate 4-epimerase activity"/>
    <property type="evidence" value="ECO:0007669"/>
    <property type="project" value="UniProtKB-EC"/>
</dbReference>
<dbReference type="Gene3D" id="3.40.225.10">
    <property type="entry name" value="Class II aldolase/adducin N-terminal domain"/>
    <property type="match status" value="1"/>
</dbReference>
<keyword evidence="5" id="KW-0479">Metal-binding</keyword>
<evidence type="ECO:0000256" key="4">
    <source>
        <dbReference type="ARBA" id="ARBA00013186"/>
    </source>
</evidence>
<evidence type="ECO:0000256" key="10">
    <source>
        <dbReference type="ARBA" id="ARBA00032206"/>
    </source>
</evidence>
<dbReference type="InterPro" id="IPR036409">
    <property type="entry name" value="Aldolase_II/adducin_N_sf"/>
</dbReference>
<keyword evidence="9" id="KW-0119">Carbohydrate metabolism</keyword>
<keyword evidence="7" id="KW-0054">Arabinose catabolism</keyword>
<dbReference type="RefSeq" id="WP_122060200.1">
    <property type="nucleotide sequence ID" value="NZ_RFAQ01000113.1"/>
</dbReference>
<reference evidence="15 16" key="1">
    <citation type="submission" date="2018-10" db="EMBL/GenBank/DDBJ databases">
        <title>Genome-centric metagenomics revealed C2 chemical producing, CO utilizing Clostridium with novel acetogenic gene cluster.</title>
        <authorList>
            <person name="Kang H."/>
            <person name="Park B."/>
            <person name="Choi I.G."/>
            <person name="Chang I.S."/>
        </authorList>
    </citation>
    <scope>NUCLEOTIDE SEQUENCE [LARGE SCALE GENOMIC DNA]</scope>
    <source>
        <strain evidence="15 16">H21-9</strain>
    </source>
</reference>
<dbReference type="PANTHER" id="PTHR22789">
    <property type="entry name" value="FUCULOSE PHOSPHATE ALDOLASE"/>
    <property type="match status" value="1"/>
</dbReference>
<name>A0A3M0S2X9_9CLOT</name>
<dbReference type="PANTHER" id="PTHR22789:SF9">
    <property type="entry name" value="L-RIBULOSE-5-PHOSPHATE 4-EPIMERASE ULAF"/>
    <property type="match status" value="1"/>
</dbReference>
<dbReference type="SMART" id="SM01007">
    <property type="entry name" value="Aldolase_II"/>
    <property type="match status" value="1"/>
</dbReference>
<dbReference type="SUPFAM" id="SSF53639">
    <property type="entry name" value="AraD/HMP-PK domain-like"/>
    <property type="match status" value="1"/>
</dbReference>
<dbReference type="NCBIfam" id="NF006047">
    <property type="entry name" value="PRK08193.1"/>
    <property type="match status" value="1"/>
</dbReference>
<dbReference type="GO" id="GO:0019568">
    <property type="term" value="P:arabinose catabolic process"/>
    <property type="evidence" value="ECO:0007669"/>
    <property type="project" value="UniProtKB-KW"/>
</dbReference>
<comment type="catalytic activity">
    <reaction evidence="1">
        <text>L-ribulose 5-phosphate = D-xylulose 5-phosphate</text>
        <dbReference type="Rhea" id="RHEA:22368"/>
        <dbReference type="ChEBI" id="CHEBI:57737"/>
        <dbReference type="ChEBI" id="CHEBI:58226"/>
        <dbReference type="EC" id="5.1.3.4"/>
    </reaction>
</comment>
<keyword evidence="6" id="KW-0862">Zinc</keyword>
<dbReference type="InterPro" id="IPR050197">
    <property type="entry name" value="Aldolase_class_II_sugar_metab"/>
</dbReference>
<evidence type="ECO:0000256" key="6">
    <source>
        <dbReference type="ARBA" id="ARBA00022833"/>
    </source>
</evidence>
<comment type="caution">
    <text evidence="15">The sequence shown here is derived from an EMBL/GenBank/DDBJ whole genome shotgun (WGS) entry which is preliminary data.</text>
</comment>
<evidence type="ECO:0000256" key="12">
    <source>
        <dbReference type="ARBA" id="ARBA00060520"/>
    </source>
</evidence>
<evidence type="ECO:0000256" key="3">
    <source>
        <dbReference type="ARBA" id="ARBA00010037"/>
    </source>
</evidence>
<evidence type="ECO:0000256" key="11">
    <source>
        <dbReference type="ARBA" id="ARBA00053542"/>
    </source>
</evidence>
<comment type="cofactor">
    <cofactor evidence="2">
        <name>Zn(2+)</name>
        <dbReference type="ChEBI" id="CHEBI:29105"/>
    </cofactor>
</comment>
<evidence type="ECO:0000256" key="13">
    <source>
        <dbReference type="ARBA" id="ARBA00074961"/>
    </source>
</evidence>
<sequence>MLEELKKAVCAANLDLVAKGVVIYTWGNVSQIDREKELVVIKPSGVSYDYMSSKDMVVIDLNGNIVEGKWKPSSDTATHLELYKAYPQIGGVTHTHSTNAVAFAQAGMSIPALGTTHADYFYGDIPCTRELTQQEVEETYELNTGKVIIETIGNNDPLKIPGIIVKNHGPFAWGIDAANSVYNAVVMEKVAEMDIKTLLLNPNSSMSQYILDKHYMRKHGPKAYYGQK</sequence>
<dbReference type="FunFam" id="3.40.225.10:FF:000001">
    <property type="entry name" value="L-ribulose-5-phosphate 4-epimerase UlaF"/>
    <property type="match status" value="1"/>
</dbReference>
<dbReference type="EMBL" id="RFAQ01000113">
    <property type="protein sequence ID" value="RMC92301.1"/>
    <property type="molecule type" value="Genomic_DNA"/>
</dbReference>
<dbReference type="Pfam" id="PF00596">
    <property type="entry name" value="Aldolase_II"/>
    <property type="match status" value="1"/>
</dbReference>
<evidence type="ECO:0000256" key="2">
    <source>
        <dbReference type="ARBA" id="ARBA00001947"/>
    </source>
</evidence>
<dbReference type="InterPro" id="IPR001303">
    <property type="entry name" value="Aldolase_II/adducin_N"/>
</dbReference>
<dbReference type="Proteomes" id="UP000277999">
    <property type="component" value="Unassembled WGS sequence"/>
</dbReference>
<keyword evidence="8" id="KW-0413">Isomerase</keyword>
<dbReference type="GO" id="GO:0005829">
    <property type="term" value="C:cytosol"/>
    <property type="evidence" value="ECO:0007669"/>
    <property type="project" value="TreeGrafter"/>
</dbReference>
<dbReference type="EC" id="5.1.3.4" evidence="4"/>
<dbReference type="GO" id="GO:0016832">
    <property type="term" value="F:aldehyde-lyase activity"/>
    <property type="evidence" value="ECO:0007669"/>
    <property type="project" value="TreeGrafter"/>
</dbReference>
<dbReference type="AlphaFoldDB" id="A0A3M0S2X9"/>
<evidence type="ECO:0000256" key="9">
    <source>
        <dbReference type="ARBA" id="ARBA00023277"/>
    </source>
</evidence>
<evidence type="ECO:0000259" key="14">
    <source>
        <dbReference type="SMART" id="SM01007"/>
    </source>
</evidence>
<dbReference type="CDD" id="cd00398">
    <property type="entry name" value="Aldolase_II"/>
    <property type="match status" value="1"/>
</dbReference>
<evidence type="ECO:0000256" key="5">
    <source>
        <dbReference type="ARBA" id="ARBA00022723"/>
    </source>
</evidence>
<evidence type="ECO:0000256" key="7">
    <source>
        <dbReference type="ARBA" id="ARBA00022935"/>
    </source>
</evidence>
<proteinExistence type="inferred from homology"/>
<feature type="domain" description="Class II aldolase/adducin N-terminal" evidence="14">
    <location>
        <begin position="7"/>
        <end position="195"/>
    </location>
</feature>
<comment type="function">
    <text evidence="11">Involved in the degradation of L-arabinose. Catalyzes the interconversion of L-ribulose 5-phosphate (LRu5P) and D-xylulose 5-phosphate (D-Xu5P) via a retroaldol/aldol mechanism (carbon-carbon bond cleavage analogous to a class II aldolase reaction).</text>
</comment>
<comment type="pathway">
    <text evidence="12">Carbohydrate degradation; L-arabinose degradation via L-ribulose; D-xylulose 5-phosphate from L-arabinose (bacterial route): step 3/3.</text>
</comment>